<gene>
    <name evidence="1" type="ORF">EM20IM_06105</name>
</gene>
<proteinExistence type="predicted"/>
<dbReference type="RefSeq" id="WP_206844267.1">
    <property type="nucleotide sequence ID" value="NZ_CP065956.1"/>
</dbReference>
<protein>
    <submittedName>
        <fullName evidence="1">Uncharacterized protein</fullName>
    </submittedName>
</protein>
<name>A0ABX7PTI5_9BACT</name>
<evidence type="ECO:0000313" key="2">
    <source>
        <dbReference type="Proteomes" id="UP000663088"/>
    </source>
</evidence>
<dbReference type="EMBL" id="CP065956">
    <property type="protein sequence ID" value="QSR86084.1"/>
    <property type="molecule type" value="Genomic_DNA"/>
</dbReference>
<reference evidence="1 2" key="1">
    <citation type="submission" date="2020-12" db="EMBL/GenBank/DDBJ databases">
        <authorList>
            <person name="Awala S.I."/>
            <person name="Gwak J.-H."/>
            <person name="Kim S.-J."/>
            <person name="Rhee S.-K."/>
        </authorList>
    </citation>
    <scope>NUCLEOTIDE SEQUENCE [LARGE SCALE GENOMIC DNA]</scope>
    <source>
        <strain evidence="1 2">IT5</strain>
    </source>
</reference>
<dbReference type="Proteomes" id="UP000663088">
    <property type="component" value="Chromosome"/>
</dbReference>
<accession>A0ABX7PTI5</accession>
<sequence length="49" mass="5742">MRKPNSQRASIILSTQTEAIQWAEERSKSVFVQRVRNTKACTGEKWRPH</sequence>
<organism evidence="1 2">
    <name type="scientific">Candidatus Methylacidiphilum infernorum</name>
    <dbReference type="NCBI Taxonomy" id="511746"/>
    <lineage>
        <taxon>Bacteria</taxon>
        <taxon>Pseudomonadati</taxon>
        <taxon>Verrucomicrobiota</taxon>
        <taxon>Methylacidiphilae</taxon>
        <taxon>Methylacidiphilales</taxon>
        <taxon>Methylacidiphilaceae</taxon>
        <taxon>Methylacidiphilum (ex Ratnadevi et al. 2023)</taxon>
    </lineage>
</organism>
<evidence type="ECO:0000313" key="1">
    <source>
        <dbReference type="EMBL" id="QSR86084.1"/>
    </source>
</evidence>
<keyword evidence="2" id="KW-1185">Reference proteome</keyword>